<dbReference type="RefSeq" id="WP_075866130.1">
    <property type="nucleotide sequence ID" value="NZ_BDJL01000118.1"/>
</dbReference>
<protein>
    <submittedName>
        <fullName evidence="2">Type IV pilin</fullName>
    </submittedName>
</protein>
<sequence>MVFKNIFPVTEKGFTLIELIVVITIAGITFLTAAICLDYTLAKFTLANEAYALAQNLRQTKELASAQEKAFTLYFFQGNNSYLISENYNSNKLYVLSPRLKFIAVPVDPVTIDYKGSSRAFSVEMANSYGVKVRVYTTPRTDRIWITSFY</sequence>
<dbReference type="EMBL" id="BDJL01000118">
    <property type="protein sequence ID" value="GAV25936.1"/>
    <property type="molecule type" value="Genomic_DNA"/>
</dbReference>
<reference evidence="3" key="1">
    <citation type="submission" date="2016-12" db="EMBL/GenBank/DDBJ databases">
        <title>Draft Genome Sequences od Carboxydothermus pertinax and islandicus, Hydrogenogenic Carboxydotrophic Bacteria.</title>
        <authorList>
            <person name="Fukuyama Y."/>
            <person name="Ohmae K."/>
            <person name="Yoneda Y."/>
            <person name="Yoshida T."/>
            <person name="Sako Y."/>
        </authorList>
    </citation>
    <scope>NUCLEOTIDE SEQUENCE [LARGE SCALE GENOMIC DNA]</scope>
    <source>
        <strain evidence="3">SET</strain>
    </source>
</reference>
<dbReference type="NCBIfam" id="TIGR02532">
    <property type="entry name" value="IV_pilin_GFxxxE"/>
    <property type="match status" value="1"/>
</dbReference>
<dbReference type="Gene3D" id="3.30.700.10">
    <property type="entry name" value="Glycoprotein, Type 4 Pilin"/>
    <property type="match status" value="1"/>
</dbReference>
<dbReference type="PROSITE" id="PS00409">
    <property type="entry name" value="PROKAR_NTER_METHYL"/>
    <property type="match status" value="1"/>
</dbReference>
<dbReference type="InterPro" id="IPR012902">
    <property type="entry name" value="N_methyl_site"/>
</dbReference>
<evidence type="ECO:0000313" key="2">
    <source>
        <dbReference type="EMBL" id="GAV25936.1"/>
    </source>
</evidence>
<dbReference type="STRING" id="661089.ciss_18690"/>
<keyword evidence="3" id="KW-1185">Reference proteome</keyword>
<evidence type="ECO:0000313" key="3">
    <source>
        <dbReference type="Proteomes" id="UP000187338"/>
    </source>
</evidence>
<gene>
    <name evidence="2" type="ORF">ciss_18690</name>
</gene>
<keyword evidence="1" id="KW-0812">Transmembrane</keyword>
<keyword evidence="1" id="KW-1133">Transmembrane helix</keyword>
<feature type="transmembrane region" description="Helical" evidence="1">
    <location>
        <begin position="20"/>
        <end position="41"/>
    </location>
</feature>
<keyword evidence="1" id="KW-0472">Membrane</keyword>
<evidence type="ECO:0000256" key="1">
    <source>
        <dbReference type="SAM" id="Phobius"/>
    </source>
</evidence>
<dbReference type="AlphaFoldDB" id="A0A1L8D404"/>
<dbReference type="SUPFAM" id="SSF54523">
    <property type="entry name" value="Pili subunits"/>
    <property type="match status" value="1"/>
</dbReference>
<comment type="caution">
    <text evidence="2">The sequence shown here is derived from an EMBL/GenBank/DDBJ whole genome shotgun (WGS) entry which is preliminary data.</text>
</comment>
<proteinExistence type="predicted"/>
<organism evidence="2 3">
    <name type="scientific">Carboxydothermus islandicus</name>
    <dbReference type="NCBI Taxonomy" id="661089"/>
    <lineage>
        <taxon>Bacteria</taxon>
        <taxon>Bacillati</taxon>
        <taxon>Bacillota</taxon>
        <taxon>Clostridia</taxon>
        <taxon>Thermoanaerobacterales</taxon>
        <taxon>Thermoanaerobacteraceae</taxon>
        <taxon>Carboxydothermus</taxon>
    </lineage>
</organism>
<dbReference type="Pfam" id="PF07963">
    <property type="entry name" value="N_methyl"/>
    <property type="match status" value="1"/>
</dbReference>
<dbReference type="OrthoDB" id="1724027at2"/>
<name>A0A1L8D404_9THEO</name>
<accession>A0A1L8D404</accession>
<dbReference type="InterPro" id="IPR045584">
    <property type="entry name" value="Pilin-like"/>
</dbReference>
<dbReference type="Proteomes" id="UP000187338">
    <property type="component" value="Unassembled WGS sequence"/>
</dbReference>